<evidence type="ECO:0000256" key="4">
    <source>
        <dbReference type="ARBA" id="ARBA00023004"/>
    </source>
</evidence>
<dbReference type="GO" id="GO:0051536">
    <property type="term" value="F:iron-sulfur cluster binding"/>
    <property type="evidence" value="ECO:0007669"/>
    <property type="project" value="UniProtKB-KW"/>
</dbReference>
<proteinExistence type="predicted"/>
<dbReference type="PANTHER" id="PTHR11228">
    <property type="entry name" value="RADICAL SAM DOMAIN PROTEIN"/>
    <property type="match status" value="1"/>
</dbReference>
<evidence type="ECO:0000259" key="6">
    <source>
        <dbReference type="Pfam" id="PF04055"/>
    </source>
</evidence>
<dbReference type="Gene3D" id="3.20.20.70">
    <property type="entry name" value="Aldolase class I"/>
    <property type="match status" value="1"/>
</dbReference>
<comment type="cofactor">
    <cofactor evidence="1">
        <name>[4Fe-4S] cluster</name>
        <dbReference type="ChEBI" id="CHEBI:49883"/>
    </cofactor>
</comment>
<protein>
    <submittedName>
        <fullName evidence="7">4Fe-4S cluster-binding domain-containing protein</fullName>
    </submittedName>
</protein>
<evidence type="ECO:0000313" key="7">
    <source>
        <dbReference type="EMBL" id="EHB2511459.1"/>
    </source>
</evidence>
<evidence type="ECO:0000256" key="1">
    <source>
        <dbReference type="ARBA" id="ARBA00001966"/>
    </source>
</evidence>
<dbReference type="CDD" id="cd01335">
    <property type="entry name" value="Radical_SAM"/>
    <property type="match status" value="1"/>
</dbReference>
<dbReference type="EMBL" id="AAYVUT010000003">
    <property type="protein sequence ID" value="EHB2511459.1"/>
    <property type="molecule type" value="Genomic_DNA"/>
</dbReference>
<name>A0AAN3U7T5_CAMJU</name>
<dbReference type="InterPro" id="IPR058240">
    <property type="entry name" value="rSAM_sf"/>
</dbReference>
<comment type="caution">
    <text evidence="7">The sequence shown here is derived from an EMBL/GenBank/DDBJ whole genome shotgun (WGS) entry which is preliminary data.</text>
</comment>
<accession>A0AAN3U7T5</accession>
<reference evidence="7" key="1">
    <citation type="submission" date="2021-02" db="EMBL/GenBank/DDBJ databases">
        <authorList>
            <consortium name="PulseNet: The National Subtyping Network for Foodborne Disease Surveillance"/>
        </authorList>
    </citation>
    <scope>NUCLEOTIDE SEQUENCE</scope>
    <source>
        <strain evidence="7">PNUSAC020384</strain>
    </source>
</reference>
<evidence type="ECO:0000256" key="2">
    <source>
        <dbReference type="ARBA" id="ARBA00022691"/>
    </source>
</evidence>
<dbReference type="SFLD" id="SFLDS00029">
    <property type="entry name" value="Radical_SAM"/>
    <property type="match status" value="1"/>
</dbReference>
<dbReference type="GO" id="GO:0003824">
    <property type="term" value="F:catalytic activity"/>
    <property type="evidence" value="ECO:0007669"/>
    <property type="project" value="InterPro"/>
</dbReference>
<evidence type="ECO:0000256" key="3">
    <source>
        <dbReference type="ARBA" id="ARBA00022723"/>
    </source>
</evidence>
<dbReference type="PANTHER" id="PTHR11228:SF7">
    <property type="entry name" value="PQQA PEPTIDE CYCLASE"/>
    <property type="match status" value="1"/>
</dbReference>
<evidence type="ECO:0000256" key="5">
    <source>
        <dbReference type="ARBA" id="ARBA00023014"/>
    </source>
</evidence>
<dbReference type="InterPro" id="IPR013785">
    <property type="entry name" value="Aldolase_TIM"/>
</dbReference>
<keyword evidence="2" id="KW-0949">S-adenosyl-L-methionine</keyword>
<organism evidence="7 8">
    <name type="scientific">Campylobacter jejuni</name>
    <dbReference type="NCBI Taxonomy" id="197"/>
    <lineage>
        <taxon>Bacteria</taxon>
        <taxon>Pseudomonadati</taxon>
        <taxon>Campylobacterota</taxon>
        <taxon>Epsilonproteobacteria</taxon>
        <taxon>Campylobacterales</taxon>
        <taxon>Campylobacteraceae</taxon>
        <taxon>Campylobacter</taxon>
    </lineage>
</organism>
<dbReference type="Proteomes" id="UP000735326">
    <property type="component" value="Unassembled WGS sequence"/>
</dbReference>
<dbReference type="InterPro" id="IPR050377">
    <property type="entry name" value="Radical_SAM_PqqE_MftC-like"/>
</dbReference>
<keyword evidence="4" id="KW-0408">Iron</keyword>
<evidence type="ECO:0000313" key="8">
    <source>
        <dbReference type="Proteomes" id="UP000735326"/>
    </source>
</evidence>
<dbReference type="SUPFAM" id="SSF102114">
    <property type="entry name" value="Radical SAM enzymes"/>
    <property type="match status" value="1"/>
</dbReference>
<keyword evidence="3" id="KW-0479">Metal-binding</keyword>
<dbReference type="Pfam" id="PF04055">
    <property type="entry name" value="Radical_SAM"/>
    <property type="match status" value="1"/>
</dbReference>
<dbReference type="GO" id="GO:0046872">
    <property type="term" value="F:metal ion binding"/>
    <property type="evidence" value="ECO:0007669"/>
    <property type="project" value="UniProtKB-KW"/>
</dbReference>
<gene>
    <name evidence="7" type="ORF">JYC20_000607</name>
</gene>
<dbReference type="InterPro" id="IPR007197">
    <property type="entry name" value="rSAM"/>
</dbReference>
<keyword evidence="5" id="KW-0411">Iron-sulfur</keyword>
<dbReference type="RefSeq" id="WP_052861478.1">
    <property type="nucleotide sequence ID" value="NZ_CP012229.1"/>
</dbReference>
<sequence>MLNTTKLLENKLFQERYIKPNIDWYFSYLNGKRGMSRIYKTPYAILMKKFFLQKYFEKRIKKRIIDIPYLELVLTTKCTMRCQSCNNLMQYFSQNNQYTCTFEGIKKSLEILLSKVDSIARIRIIGGEPLLFKDLPKLIDYLNCQKKILTFSLVTNGTIDFKDELINKLKHSKKVRKITISNYKNSPNLKIPLKQEDIIKKLIKNKIPYSLDSNKENSTWFDPEKIYKRGRNKEEIIKNYYYCKIPCVSLMTSEGENLKGKELASNGAIFVCPVSSSLSRLKGLNEFEGDFLNLDDNIEKFFEFYIKDFYKACDYCRDFSKPYKRIPIAIQTNKTLKLEKED</sequence>
<dbReference type="AlphaFoldDB" id="A0AAN3U7T5"/>
<feature type="domain" description="Radical SAM core" evidence="6">
    <location>
        <begin position="73"/>
        <end position="181"/>
    </location>
</feature>